<feature type="coiled-coil region" evidence="1">
    <location>
        <begin position="108"/>
        <end position="135"/>
    </location>
</feature>
<comment type="caution">
    <text evidence="3">The sequence shown here is derived from an EMBL/GenBank/DDBJ whole genome shotgun (WGS) entry which is preliminary data.</text>
</comment>
<protein>
    <recommendedName>
        <fullName evidence="4">Reverse transcriptase domain-containing protein</fullName>
    </recommendedName>
</protein>
<evidence type="ECO:0000256" key="1">
    <source>
        <dbReference type="SAM" id="Coils"/>
    </source>
</evidence>
<accession>A0A699GM32</accession>
<evidence type="ECO:0000313" key="3">
    <source>
        <dbReference type="EMBL" id="GEV13613.1"/>
    </source>
</evidence>
<sequence>MESTTSISLPKPPHDKGKAKMSEPEKPLKKKYHIREVAQKLQAQLEAKLEEEEEEEKLARQREEDANVAKWDDAFDKTMSWIDSFVPIDFKVVKHRVKRSETRIEGSSKRAREELESKNLKKQKLDENVEAEVNDDQEKAEMKKHMEIILDDKNIDREDLETLWKLVKAKNGLTRPEKAYERVLWGDLEVMFEPDIESKGRISNIDANEDIYLVNVHRDIDMCGVNDLDGDEVVVKNVDASTGKKVEQSEKVVETDVASKDVNLIVDEVILAQALTALKSKKPKTDKVVIQEPKQGTTTATTITPTSTRPRSKGIVFHDQEQAPTPTPIVHSQQSSQVKDKGKGIMRKGENNLQLKEQRKRGTDHKQKLNINIPDIEAHDPYSIVDKPSTSLIYVNNKLEKRVMYLAKIVNYCDATLKRVLKEVNLKIFKSEPWRKRPLLGTRVVNLAYYLLDGGINGPQLLPWRDHRIYHSFILIKPFVPNNGNKISKLRGRPKGVENHAKSVKIKVQSPGFASVKASALLKWLRNSKILRKGRTRRKSSPMINNGKRSNEGISDSVVANRKVVKDDSYCLINENDGLFIKKPLVSFDDVINDNSSCVKNKGGVVNCFVDLVSNGASKLNMDDVEHIKVESTWKANKDAFLMEDIKKGSKACALQLYGYFVGTSMDYRVVNENLSGCGEFMVLLISPRLLVFFTLSIKVKRLNIVKPSTIPIWVCVYGIPFELYNGNGIGKKFSGIGKLMLMDKLTKERYLKKSGKLDFARVLAEVSAKDELPHYLEIDYPQIVRLGTEAEITANENRDALRSKVNNGSDKGDQDMIDKEDDFLQGVDEEYINLDYFYKNCSMFGMEPYVDDEEVESENECMGDMMKPEIIKNGRFESVKIRTVQNEYVWSKDVDGFSMFSVVSKHKALKKPLRKLKFSQCNLAAIVNRLKEELCRVQTVMVNDPTNVSIRKEEASLIKQFNNAVKDEYLFLKQRIDVVEDMEGNLFYGNVVGEQFVKHFQEVLGRKEVFGRKVMVDPICEPFNLFLNKLSNLDVKFMVRYVSNEEMKSFLFSIDDDKARGLDEFSFKFFKASWKISDTIMLTQELMRNYHRNSGPSNVAFKIDINKAYDSVD</sequence>
<proteinExistence type="predicted"/>
<dbReference type="AlphaFoldDB" id="A0A699GM32"/>
<gene>
    <name evidence="3" type="ORF">Tci_085590</name>
</gene>
<reference evidence="3" key="1">
    <citation type="journal article" date="2019" name="Sci. Rep.">
        <title>Draft genome of Tanacetum cinerariifolium, the natural source of mosquito coil.</title>
        <authorList>
            <person name="Yamashiro T."/>
            <person name="Shiraishi A."/>
            <person name="Satake H."/>
            <person name="Nakayama K."/>
        </authorList>
    </citation>
    <scope>NUCLEOTIDE SEQUENCE</scope>
</reference>
<organism evidence="3">
    <name type="scientific">Tanacetum cinerariifolium</name>
    <name type="common">Dalmatian daisy</name>
    <name type="synonym">Chrysanthemum cinerariifolium</name>
    <dbReference type="NCBI Taxonomy" id="118510"/>
    <lineage>
        <taxon>Eukaryota</taxon>
        <taxon>Viridiplantae</taxon>
        <taxon>Streptophyta</taxon>
        <taxon>Embryophyta</taxon>
        <taxon>Tracheophyta</taxon>
        <taxon>Spermatophyta</taxon>
        <taxon>Magnoliopsida</taxon>
        <taxon>eudicotyledons</taxon>
        <taxon>Gunneridae</taxon>
        <taxon>Pentapetalae</taxon>
        <taxon>asterids</taxon>
        <taxon>campanulids</taxon>
        <taxon>Asterales</taxon>
        <taxon>Asteraceae</taxon>
        <taxon>Asteroideae</taxon>
        <taxon>Anthemideae</taxon>
        <taxon>Anthemidinae</taxon>
        <taxon>Tanacetum</taxon>
    </lineage>
</organism>
<feature type="region of interest" description="Disordered" evidence="2">
    <location>
        <begin position="1"/>
        <end position="31"/>
    </location>
</feature>
<name>A0A699GM32_TANCI</name>
<feature type="coiled-coil region" evidence="1">
    <location>
        <begin position="34"/>
        <end position="69"/>
    </location>
</feature>
<evidence type="ECO:0008006" key="4">
    <source>
        <dbReference type="Google" id="ProtNLM"/>
    </source>
</evidence>
<feature type="compositionally biased region" description="Basic and acidic residues" evidence="2">
    <location>
        <begin position="12"/>
        <end position="27"/>
    </location>
</feature>
<feature type="region of interest" description="Disordered" evidence="2">
    <location>
        <begin position="324"/>
        <end position="343"/>
    </location>
</feature>
<evidence type="ECO:0000256" key="2">
    <source>
        <dbReference type="SAM" id="MobiDB-lite"/>
    </source>
</evidence>
<dbReference type="EMBL" id="BKCJ010015540">
    <property type="protein sequence ID" value="GEV13613.1"/>
    <property type="molecule type" value="Genomic_DNA"/>
</dbReference>
<keyword evidence="1" id="KW-0175">Coiled coil</keyword>